<name>A0A1M2W1L5_TRAPU</name>
<gene>
    <name evidence="4" type="ORF">TRAPUB_9761</name>
</gene>
<organism evidence="4 5">
    <name type="scientific">Trametes pubescens</name>
    <name type="common">White-rot fungus</name>
    <dbReference type="NCBI Taxonomy" id="154538"/>
    <lineage>
        <taxon>Eukaryota</taxon>
        <taxon>Fungi</taxon>
        <taxon>Dikarya</taxon>
        <taxon>Basidiomycota</taxon>
        <taxon>Agaricomycotina</taxon>
        <taxon>Agaricomycetes</taxon>
        <taxon>Polyporales</taxon>
        <taxon>Polyporaceae</taxon>
        <taxon>Trametes</taxon>
    </lineage>
</organism>
<keyword evidence="3" id="KW-0732">Signal</keyword>
<keyword evidence="2" id="KW-0472">Membrane</keyword>
<feature type="signal peptide" evidence="3">
    <location>
        <begin position="1"/>
        <end position="22"/>
    </location>
</feature>
<feature type="transmembrane region" description="Helical" evidence="2">
    <location>
        <begin position="36"/>
        <end position="58"/>
    </location>
</feature>
<evidence type="ECO:0000313" key="5">
    <source>
        <dbReference type="Proteomes" id="UP000184267"/>
    </source>
</evidence>
<evidence type="ECO:0000256" key="1">
    <source>
        <dbReference type="SAM" id="MobiDB-lite"/>
    </source>
</evidence>
<sequence length="212" mass="23167">MTPIITPFRWLTLLSLPAYAAAQYGYYDGGGTSGRAIAGIVVAICFAILLFIFISLFFRRRRRGVPMLPWQGNTVPLGTHYPNQNQSSYPAMNHQSSWGPGAGAYQPPLGPPPPAEPMPPPPYFGKPPAYDAEENSGYGTPHSPTQQPQPQEAPQPGGFVVPQSPHSPAAAHVNSSFYCMDHIIMDDSFDILTFRGLLPLNTLLEILDRNFT</sequence>
<protein>
    <submittedName>
        <fullName evidence="4">Uncharacterized protein</fullName>
    </submittedName>
</protein>
<reference evidence="4 5" key="1">
    <citation type="submission" date="2016-10" db="EMBL/GenBank/DDBJ databases">
        <title>Genome sequence of the basidiomycete white-rot fungus Trametes pubescens.</title>
        <authorList>
            <person name="Makela M.R."/>
            <person name="Granchi Z."/>
            <person name="Peng M."/>
            <person name="De Vries R.P."/>
            <person name="Grigoriev I."/>
            <person name="Riley R."/>
            <person name="Hilden K."/>
        </authorList>
    </citation>
    <scope>NUCLEOTIDE SEQUENCE [LARGE SCALE GENOMIC DNA]</scope>
    <source>
        <strain evidence="4 5">FBCC735</strain>
    </source>
</reference>
<keyword evidence="2" id="KW-1133">Transmembrane helix</keyword>
<accession>A0A1M2W1L5</accession>
<dbReference type="CDD" id="cd12087">
    <property type="entry name" value="TM_EGFR-like"/>
    <property type="match status" value="1"/>
</dbReference>
<feature type="chain" id="PRO_5013199949" evidence="3">
    <location>
        <begin position="23"/>
        <end position="212"/>
    </location>
</feature>
<evidence type="ECO:0000256" key="2">
    <source>
        <dbReference type="SAM" id="Phobius"/>
    </source>
</evidence>
<feature type="compositionally biased region" description="Low complexity" evidence="1">
    <location>
        <begin position="140"/>
        <end position="156"/>
    </location>
</feature>
<keyword evidence="2" id="KW-0812">Transmembrane</keyword>
<dbReference type="OrthoDB" id="2749657at2759"/>
<dbReference type="Proteomes" id="UP000184267">
    <property type="component" value="Unassembled WGS sequence"/>
</dbReference>
<evidence type="ECO:0000313" key="4">
    <source>
        <dbReference type="EMBL" id="OJT13662.1"/>
    </source>
</evidence>
<dbReference type="EMBL" id="MNAD01000373">
    <property type="protein sequence ID" value="OJT13662.1"/>
    <property type="molecule type" value="Genomic_DNA"/>
</dbReference>
<feature type="region of interest" description="Disordered" evidence="1">
    <location>
        <begin position="100"/>
        <end position="167"/>
    </location>
</feature>
<dbReference type="STRING" id="154538.A0A1M2W1L5"/>
<keyword evidence="5" id="KW-1185">Reference proteome</keyword>
<dbReference type="OMA" id="YPAMNHQ"/>
<comment type="caution">
    <text evidence="4">The sequence shown here is derived from an EMBL/GenBank/DDBJ whole genome shotgun (WGS) entry which is preliminary data.</text>
</comment>
<feature type="compositionally biased region" description="Pro residues" evidence="1">
    <location>
        <begin position="108"/>
        <end position="125"/>
    </location>
</feature>
<proteinExistence type="predicted"/>
<dbReference type="AlphaFoldDB" id="A0A1M2W1L5"/>
<evidence type="ECO:0000256" key="3">
    <source>
        <dbReference type="SAM" id="SignalP"/>
    </source>
</evidence>